<dbReference type="PIRSF" id="PIRSF003128">
    <property type="entry name" value="RecN"/>
    <property type="match status" value="1"/>
</dbReference>
<evidence type="ECO:0000256" key="2">
    <source>
        <dbReference type="ARBA" id="ARBA00009441"/>
    </source>
</evidence>
<dbReference type="GO" id="GO:0006281">
    <property type="term" value="P:DNA repair"/>
    <property type="evidence" value="ECO:0007669"/>
    <property type="project" value="UniProtKB-KW"/>
</dbReference>
<sequence>MILQLSIKNFALIENEEVDFSNGFNVLYGETGAGKSILIDAIDFVVGGRFGKDIIRTGENKAYVEAVFALNREKNEEIAEKLDIEYNDTLCISREIFQNGKSIIKINGRASTVSAVRNLSKELIDIHGQHQNMLLFDKDNYIPMVDSYDYGKIRNILTRYHEEYNNLKKIREDIERISGTESNDKVQAFLEFQINEIDKAKLKKNEEDHLNEEFKLLSNAQKINTAVCTSYSLLGDSNNSSSVIDNLYTISREISGVQEYSKKLSKINDDIMNAYYSLQESSRELREMCDEIVFDQNELDIINDRLYQIADLKKKYGSSIEEILEYKDKITKQFEEMKNSEAMIEELKNKEKVLCDELIKIGREIHDLRVANSSRLEKAIHDNLKYIGLEKCKFKIDMISTDTIKSNGTDECEFFVSTNPGEPFKPITKVASGGELSRIMLAIKSVFVDKDNVPTVIFDEIDTGISGRIAHCVGEKMYEIAVKHQVFCITHLPQIACFSDNHYLVKKTFKNEKTYSNISRLNESQKINEVAKMLGGTKMLHSSLENAKSMIEYANDRKKEICCKYTKGIDK</sequence>
<comment type="similarity">
    <text evidence="2 9">Belongs to the RecN family.</text>
</comment>
<dbReference type="Proteomes" id="UP000460287">
    <property type="component" value="Unassembled WGS sequence"/>
</dbReference>
<evidence type="ECO:0000256" key="8">
    <source>
        <dbReference type="ARBA" id="ARBA00033408"/>
    </source>
</evidence>
<dbReference type="RefSeq" id="WP_154529928.1">
    <property type="nucleotide sequence ID" value="NZ_JAQXTV010000216.1"/>
</dbReference>
<keyword evidence="13" id="KW-1185">Reference proteome</keyword>
<keyword evidence="5 9" id="KW-0227">DNA damage</keyword>
<keyword evidence="7 9" id="KW-0234">DNA repair</keyword>
<evidence type="ECO:0000256" key="1">
    <source>
        <dbReference type="ARBA" id="ARBA00003618"/>
    </source>
</evidence>
<evidence type="ECO:0000256" key="4">
    <source>
        <dbReference type="ARBA" id="ARBA00022741"/>
    </source>
</evidence>
<dbReference type="PANTHER" id="PTHR11059:SF0">
    <property type="entry name" value="DNA REPAIR PROTEIN RECN"/>
    <property type="match status" value="1"/>
</dbReference>
<dbReference type="InterPro" id="IPR027417">
    <property type="entry name" value="P-loop_NTPase"/>
</dbReference>
<dbReference type="PANTHER" id="PTHR11059">
    <property type="entry name" value="DNA REPAIR PROTEIN RECN"/>
    <property type="match status" value="1"/>
</dbReference>
<reference evidence="12 13" key="1">
    <citation type="submission" date="2019-08" db="EMBL/GenBank/DDBJ databases">
        <title>In-depth cultivation of the pig gut microbiome towards novel bacterial diversity and tailored functional studies.</title>
        <authorList>
            <person name="Wylensek D."/>
            <person name="Hitch T.C.A."/>
            <person name="Clavel T."/>
        </authorList>
    </citation>
    <scope>NUCLEOTIDE SEQUENCE [LARGE SCALE GENOMIC DNA]</scope>
    <source>
        <strain evidence="12 13">WCA-383-APC-5B</strain>
    </source>
</reference>
<dbReference type="InterPro" id="IPR003395">
    <property type="entry name" value="RecF/RecN/SMC_N"/>
</dbReference>
<protein>
    <recommendedName>
        <fullName evidence="3 9">DNA repair protein RecN</fullName>
    </recommendedName>
    <alternativeName>
        <fullName evidence="8 9">Recombination protein N</fullName>
    </alternativeName>
</protein>
<dbReference type="NCBIfam" id="TIGR00634">
    <property type="entry name" value="recN"/>
    <property type="match status" value="1"/>
</dbReference>
<dbReference type="GO" id="GO:0009432">
    <property type="term" value="P:SOS response"/>
    <property type="evidence" value="ECO:0007669"/>
    <property type="project" value="TreeGrafter"/>
</dbReference>
<dbReference type="Pfam" id="PF02463">
    <property type="entry name" value="SMC_N"/>
    <property type="match status" value="1"/>
</dbReference>
<evidence type="ECO:0000256" key="5">
    <source>
        <dbReference type="ARBA" id="ARBA00022763"/>
    </source>
</evidence>
<evidence type="ECO:0000256" key="6">
    <source>
        <dbReference type="ARBA" id="ARBA00022840"/>
    </source>
</evidence>
<comment type="function">
    <text evidence="1 9">May be involved in recombinational repair of damaged DNA.</text>
</comment>
<accession>A0A7X2MVX9</accession>
<dbReference type="CDD" id="cd03241">
    <property type="entry name" value="ABC_RecN"/>
    <property type="match status" value="2"/>
</dbReference>
<evidence type="ECO:0000256" key="7">
    <source>
        <dbReference type="ARBA" id="ARBA00023204"/>
    </source>
</evidence>
<evidence type="ECO:0000313" key="12">
    <source>
        <dbReference type="EMBL" id="MSR90052.1"/>
    </source>
</evidence>
<name>A0A7X2MVX9_9CLOT</name>
<dbReference type="AlphaFoldDB" id="A0A7X2MVX9"/>
<dbReference type="Gene3D" id="3.40.50.300">
    <property type="entry name" value="P-loop containing nucleotide triphosphate hydrolases"/>
    <property type="match status" value="2"/>
</dbReference>
<evidence type="ECO:0000256" key="10">
    <source>
        <dbReference type="SAM" id="Coils"/>
    </source>
</evidence>
<evidence type="ECO:0000256" key="3">
    <source>
        <dbReference type="ARBA" id="ARBA00021315"/>
    </source>
</evidence>
<dbReference type="EMBL" id="VULX01000001">
    <property type="protein sequence ID" value="MSR90052.1"/>
    <property type="molecule type" value="Genomic_DNA"/>
</dbReference>
<feature type="domain" description="RecF/RecN/SMC N-terminal" evidence="11">
    <location>
        <begin position="2"/>
        <end position="507"/>
    </location>
</feature>
<organism evidence="12 13">
    <name type="scientific">Inconstantimicrobium porci</name>
    <dbReference type="NCBI Taxonomy" id="2652291"/>
    <lineage>
        <taxon>Bacteria</taxon>
        <taxon>Bacillati</taxon>
        <taxon>Bacillota</taxon>
        <taxon>Clostridia</taxon>
        <taxon>Eubacteriales</taxon>
        <taxon>Clostridiaceae</taxon>
        <taxon>Inconstantimicrobium</taxon>
    </lineage>
</organism>
<comment type="caution">
    <text evidence="12">The sequence shown here is derived from an EMBL/GenBank/DDBJ whole genome shotgun (WGS) entry which is preliminary data.</text>
</comment>
<evidence type="ECO:0000313" key="13">
    <source>
        <dbReference type="Proteomes" id="UP000460287"/>
    </source>
</evidence>
<keyword evidence="10" id="KW-0175">Coiled coil</keyword>
<dbReference type="GO" id="GO:0043590">
    <property type="term" value="C:bacterial nucleoid"/>
    <property type="evidence" value="ECO:0007669"/>
    <property type="project" value="TreeGrafter"/>
</dbReference>
<dbReference type="GO" id="GO:0005524">
    <property type="term" value="F:ATP binding"/>
    <property type="evidence" value="ECO:0007669"/>
    <property type="project" value="UniProtKB-KW"/>
</dbReference>
<dbReference type="FunFam" id="3.40.50.300:FF:000319">
    <property type="entry name" value="DNA repair protein RecN"/>
    <property type="match status" value="1"/>
</dbReference>
<gene>
    <name evidence="12" type="primary">recN</name>
    <name evidence="12" type="ORF">FYJ33_01145</name>
</gene>
<feature type="coiled-coil region" evidence="10">
    <location>
        <begin position="330"/>
        <end position="357"/>
    </location>
</feature>
<dbReference type="GO" id="GO:0006310">
    <property type="term" value="P:DNA recombination"/>
    <property type="evidence" value="ECO:0007669"/>
    <property type="project" value="InterPro"/>
</dbReference>
<evidence type="ECO:0000256" key="9">
    <source>
        <dbReference type="PIRNR" id="PIRNR003128"/>
    </source>
</evidence>
<keyword evidence="4" id="KW-0547">Nucleotide-binding</keyword>
<evidence type="ECO:0000259" key="11">
    <source>
        <dbReference type="Pfam" id="PF02463"/>
    </source>
</evidence>
<dbReference type="SUPFAM" id="SSF52540">
    <property type="entry name" value="P-loop containing nucleoside triphosphate hydrolases"/>
    <property type="match status" value="1"/>
</dbReference>
<dbReference type="InterPro" id="IPR004604">
    <property type="entry name" value="DNA_recomb/repair_RecN"/>
</dbReference>
<keyword evidence="6" id="KW-0067">ATP-binding</keyword>
<proteinExistence type="inferred from homology"/>
<dbReference type="FunFam" id="3.40.50.300:FF:000356">
    <property type="entry name" value="DNA repair protein RecN"/>
    <property type="match status" value="1"/>
</dbReference>